<dbReference type="EMBL" id="KV722335">
    <property type="protein sequence ID" value="OCH95644.1"/>
    <property type="molecule type" value="Genomic_DNA"/>
</dbReference>
<name>A0A8E2DTG9_9APHY</name>
<dbReference type="SUPFAM" id="SSF52047">
    <property type="entry name" value="RNI-like"/>
    <property type="match status" value="1"/>
</dbReference>
<dbReference type="InterPro" id="IPR032675">
    <property type="entry name" value="LRR_dom_sf"/>
</dbReference>
<accession>A0A8E2DTG9</accession>
<dbReference type="Gene3D" id="3.80.10.10">
    <property type="entry name" value="Ribonuclease Inhibitor"/>
    <property type="match status" value="1"/>
</dbReference>
<dbReference type="AlphaFoldDB" id="A0A8E2DTG9"/>
<feature type="signal peptide" evidence="1">
    <location>
        <begin position="1"/>
        <end position="34"/>
    </location>
</feature>
<dbReference type="Proteomes" id="UP000250043">
    <property type="component" value="Unassembled WGS sequence"/>
</dbReference>
<keyword evidence="1" id="KW-0732">Signal</keyword>
<protein>
    <submittedName>
        <fullName evidence="2">Uncharacterized protein</fullName>
    </submittedName>
</protein>
<sequence length="238" mass="26404">MRTAPSCLLRTLTVAASQLFALQSLTLGWTQTSAALRAALAPCANLRTLALKWFACELAETLALLAALPRLERIEWRNNALTSLEAFRSDTSVAWDGQLPVETFCLGSPPDIHACTFLPWLARRAKLERIIVADIAGHWHHEHLLSELLSNFSSDHVKELELGFSLREGWEEEDLSMFDWAGFVGVLLVGQYSRLDSLVVKTSAVTGDARNVCYPYIRTQLDSLFGRRDGLAIAVHIG</sequence>
<keyword evidence="3" id="KW-1185">Reference proteome</keyword>
<proteinExistence type="predicted"/>
<reference evidence="2 3" key="1">
    <citation type="submission" date="2016-07" db="EMBL/GenBank/DDBJ databases">
        <title>Draft genome of the white-rot fungus Obba rivulosa 3A-2.</title>
        <authorList>
            <consortium name="DOE Joint Genome Institute"/>
            <person name="Miettinen O."/>
            <person name="Riley R."/>
            <person name="Acob R."/>
            <person name="Barry K."/>
            <person name="Cullen D."/>
            <person name="De Vries R."/>
            <person name="Hainaut M."/>
            <person name="Hatakka A."/>
            <person name="Henrissat B."/>
            <person name="Hilden K."/>
            <person name="Kuo R."/>
            <person name="Labutti K."/>
            <person name="Lipzen A."/>
            <person name="Makela M.R."/>
            <person name="Sandor L."/>
            <person name="Spatafora J.W."/>
            <person name="Grigoriev I.V."/>
            <person name="Hibbett D.S."/>
        </authorList>
    </citation>
    <scope>NUCLEOTIDE SEQUENCE [LARGE SCALE GENOMIC DNA]</scope>
    <source>
        <strain evidence="2 3">3A-2</strain>
    </source>
</reference>
<evidence type="ECO:0000313" key="2">
    <source>
        <dbReference type="EMBL" id="OCH95644.1"/>
    </source>
</evidence>
<gene>
    <name evidence="2" type="ORF">OBBRIDRAFT_541906</name>
</gene>
<organism evidence="2 3">
    <name type="scientific">Obba rivulosa</name>
    <dbReference type="NCBI Taxonomy" id="1052685"/>
    <lineage>
        <taxon>Eukaryota</taxon>
        <taxon>Fungi</taxon>
        <taxon>Dikarya</taxon>
        <taxon>Basidiomycota</taxon>
        <taxon>Agaricomycotina</taxon>
        <taxon>Agaricomycetes</taxon>
        <taxon>Polyporales</taxon>
        <taxon>Gelatoporiaceae</taxon>
        <taxon>Obba</taxon>
    </lineage>
</organism>
<feature type="chain" id="PRO_5034119309" evidence="1">
    <location>
        <begin position="35"/>
        <end position="238"/>
    </location>
</feature>
<evidence type="ECO:0000256" key="1">
    <source>
        <dbReference type="SAM" id="SignalP"/>
    </source>
</evidence>
<evidence type="ECO:0000313" key="3">
    <source>
        <dbReference type="Proteomes" id="UP000250043"/>
    </source>
</evidence>